<dbReference type="GO" id="GO:0005524">
    <property type="term" value="F:ATP binding"/>
    <property type="evidence" value="ECO:0007669"/>
    <property type="project" value="UniProtKB-KW"/>
</dbReference>
<evidence type="ECO:0000256" key="1">
    <source>
        <dbReference type="ARBA" id="ARBA00006271"/>
    </source>
</evidence>
<dbReference type="GO" id="GO:0005634">
    <property type="term" value="C:nucleus"/>
    <property type="evidence" value="ECO:0007669"/>
    <property type="project" value="TreeGrafter"/>
</dbReference>
<name>A0AAV8UVQ5_9RHOD</name>
<dbReference type="SMART" id="SM00533">
    <property type="entry name" value="MUTSd"/>
    <property type="match status" value="1"/>
</dbReference>
<gene>
    <name evidence="8" type="ORF">NDN08_003112</name>
</gene>
<accession>A0AAV8UVQ5</accession>
<dbReference type="GO" id="GO:0051026">
    <property type="term" value="P:chiasma assembly"/>
    <property type="evidence" value="ECO:0007669"/>
    <property type="project" value="TreeGrafter"/>
</dbReference>
<dbReference type="SUPFAM" id="SSF48334">
    <property type="entry name" value="DNA repair protein MutS, domain III"/>
    <property type="match status" value="1"/>
</dbReference>
<evidence type="ECO:0000313" key="8">
    <source>
        <dbReference type="EMBL" id="KAJ8906619.1"/>
    </source>
</evidence>
<feature type="domain" description="DNA mismatch repair proteins mutS family" evidence="7">
    <location>
        <begin position="580"/>
        <end position="783"/>
    </location>
</feature>
<keyword evidence="4" id="KW-0238">DNA-binding</keyword>
<dbReference type="InterPro" id="IPR045076">
    <property type="entry name" value="MutS"/>
</dbReference>
<keyword evidence="9" id="KW-1185">Reference proteome</keyword>
<evidence type="ECO:0000259" key="7">
    <source>
        <dbReference type="SMART" id="SM00534"/>
    </source>
</evidence>
<dbReference type="Pfam" id="PF00488">
    <property type="entry name" value="MutS_V"/>
    <property type="match status" value="1"/>
</dbReference>
<dbReference type="EMBL" id="JAMWBK010000003">
    <property type="protein sequence ID" value="KAJ8906619.1"/>
    <property type="molecule type" value="Genomic_DNA"/>
</dbReference>
<feature type="compositionally biased region" description="Polar residues" evidence="5">
    <location>
        <begin position="89"/>
        <end position="99"/>
    </location>
</feature>
<feature type="region of interest" description="Disordered" evidence="5">
    <location>
        <begin position="85"/>
        <end position="106"/>
    </location>
</feature>
<evidence type="ECO:0000313" key="9">
    <source>
        <dbReference type="Proteomes" id="UP001157974"/>
    </source>
</evidence>
<dbReference type="AlphaFoldDB" id="A0AAV8UVQ5"/>
<reference evidence="8 9" key="1">
    <citation type="journal article" date="2023" name="Nat. Commun.">
        <title>Origin of minicircular mitochondrial genomes in red algae.</title>
        <authorList>
            <person name="Lee Y."/>
            <person name="Cho C.H."/>
            <person name="Lee Y.M."/>
            <person name="Park S.I."/>
            <person name="Yang J.H."/>
            <person name="West J.A."/>
            <person name="Bhattacharya D."/>
            <person name="Yoon H.S."/>
        </authorList>
    </citation>
    <scope>NUCLEOTIDE SEQUENCE [LARGE SCALE GENOMIC DNA]</scope>
    <source>
        <strain evidence="8 9">CCMP1338</strain>
        <tissue evidence="8">Whole cell</tissue>
    </source>
</reference>
<dbReference type="Gene3D" id="1.10.1420.10">
    <property type="match status" value="2"/>
</dbReference>
<dbReference type="Pfam" id="PF05192">
    <property type="entry name" value="MutS_III"/>
    <property type="match status" value="1"/>
</dbReference>
<keyword evidence="2" id="KW-0547">Nucleotide-binding</keyword>
<keyword evidence="3" id="KW-0067">ATP-binding</keyword>
<dbReference type="PANTHER" id="PTHR11361:SF20">
    <property type="entry name" value="MUTS PROTEIN HOMOLOG 5"/>
    <property type="match status" value="1"/>
</dbReference>
<dbReference type="GO" id="GO:0030983">
    <property type="term" value="F:mismatched DNA binding"/>
    <property type="evidence" value="ECO:0007669"/>
    <property type="project" value="InterPro"/>
</dbReference>
<evidence type="ECO:0000256" key="2">
    <source>
        <dbReference type="ARBA" id="ARBA00022741"/>
    </source>
</evidence>
<evidence type="ECO:0000256" key="3">
    <source>
        <dbReference type="ARBA" id="ARBA00022840"/>
    </source>
</evidence>
<dbReference type="InterPro" id="IPR000432">
    <property type="entry name" value="DNA_mismatch_repair_MutS_C"/>
</dbReference>
<evidence type="ECO:0000259" key="6">
    <source>
        <dbReference type="SMART" id="SM00533"/>
    </source>
</evidence>
<evidence type="ECO:0000256" key="5">
    <source>
        <dbReference type="SAM" id="MobiDB-lite"/>
    </source>
</evidence>
<dbReference type="SMART" id="SM00534">
    <property type="entry name" value="MUTSac"/>
    <property type="match status" value="1"/>
</dbReference>
<dbReference type="InterPro" id="IPR007696">
    <property type="entry name" value="DNA_mismatch_repair_MutS_core"/>
</dbReference>
<dbReference type="PANTHER" id="PTHR11361">
    <property type="entry name" value="DNA MISMATCH REPAIR PROTEIN MUTS FAMILY MEMBER"/>
    <property type="match status" value="1"/>
</dbReference>
<dbReference type="InterPro" id="IPR036187">
    <property type="entry name" value="DNA_mismatch_repair_MutS_sf"/>
</dbReference>
<sequence length="831" mass="92504">MDQAIEESEIPHEEGTEGVYVSVYAKGKDFGVAYFDPVDQELFHCYVKNSEAPHSTLRSVLDGIPRKIFILSNKTKSLLSKMSFEGGDRSSSSYRTQGVESPGADVTESSCSFGQVETATIIQASEFNYETAKHRVTTISVAGMRNDLSHQERLNYLSSKLDFTVHTPVQALGGLVSFLIKNNLFRTSQGAPFYVNDIKRFVPENLVVLGELTIRGLQVFHENPHPAISGSLKSKESSSLYGVADKTKSFHGKRLLRKWFHFPLTDPEAITSRLDAIGGLLAPHAISLHKEMSQALCGIRNVKLSTQKIVQGGSSVNDLANVYNSAVSILRLRDICCSLEAPNFKNRAFDMLVQTGDPDCIRQLRDLLEESINFADSKVEGKVCIRDGFDQDVDSLRHSYMGLDSFLTNVGIQEMKRLRRDGFLLSKLHVIYYPQIGYLIVLDVEVLEDSSLDTGESNLKRIDLDYMFSSKNHLYYKSKIMYELDNELGDIHGILVDAQAKVLEKILEQLRPIFPSLLDAVDAASEADCLLSLAITARELNWVRPTFDRDCCIEITEGRHPLVEAVDSSFVPNSSTCGKGEVHLVTGPNLSGKSVYLKQVAHVVYLAQIGSYVPAFSAKLGLFESIFTRLSSPQSVSEQRSSFLLDCSQITEGLTFRNRRNLVIIDEFGKGTSEADGIALMASVISEFLTARESSTVLLMSTHFHEVIASNLIQDPFNRLKLFSMRTLVKETSSVDDLLPSKQVAYLYKLERGLLSSESHAVSCALLCGVDKKVLRRFLQVRDCISKCRPVESEENGPWDRARKAEIASIVRSFEQFDVENGDLDSLLSNP</sequence>
<dbReference type="Gene3D" id="3.40.50.300">
    <property type="entry name" value="P-loop containing nucleotide triphosphate hydrolases"/>
    <property type="match status" value="1"/>
</dbReference>
<dbReference type="InterPro" id="IPR027417">
    <property type="entry name" value="P-loop_NTPase"/>
</dbReference>
<dbReference type="GO" id="GO:0006298">
    <property type="term" value="P:mismatch repair"/>
    <property type="evidence" value="ECO:0007669"/>
    <property type="project" value="InterPro"/>
</dbReference>
<evidence type="ECO:0008006" key="10">
    <source>
        <dbReference type="Google" id="ProtNLM"/>
    </source>
</evidence>
<feature type="domain" description="DNA mismatch repair protein MutS core" evidence="6">
    <location>
        <begin position="235"/>
        <end position="566"/>
    </location>
</feature>
<evidence type="ECO:0000256" key="4">
    <source>
        <dbReference type="ARBA" id="ARBA00023125"/>
    </source>
</evidence>
<proteinExistence type="inferred from homology"/>
<dbReference type="Proteomes" id="UP001157974">
    <property type="component" value="Unassembled WGS sequence"/>
</dbReference>
<dbReference type="SUPFAM" id="SSF52540">
    <property type="entry name" value="P-loop containing nucleoside triphosphate hydrolases"/>
    <property type="match status" value="1"/>
</dbReference>
<organism evidence="8 9">
    <name type="scientific">Rhodosorus marinus</name>
    <dbReference type="NCBI Taxonomy" id="101924"/>
    <lineage>
        <taxon>Eukaryota</taxon>
        <taxon>Rhodophyta</taxon>
        <taxon>Stylonematophyceae</taxon>
        <taxon>Stylonematales</taxon>
        <taxon>Stylonemataceae</taxon>
        <taxon>Rhodosorus</taxon>
    </lineage>
</organism>
<protein>
    <recommendedName>
        <fullName evidence="10">DNA mismatch repair proteins mutS family domain-containing protein</fullName>
    </recommendedName>
</protein>
<dbReference type="GO" id="GO:0140664">
    <property type="term" value="F:ATP-dependent DNA damage sensor activity"/>
    <property type="evidence" value="ECO:0007669"/>
    <property type="project" value="InterPro"/>
</dbReference>
<comment type="similarity">
    <text evidence="1">Belongs to the DNA mismatch repair MutS family.</text>
</comment>
<comment type="caution">
    <text evidence="8">The sequence shown here is derived from an EMBL/GenBank/DDBJ whole genome shotgun (WGS) entry which is preliminary data.</text>
</comment>